<evidence type="ECO:0000313" key="3">
    <source>
        <dbReference type="Proteomes" id="UP000285146"/>
    </source>
</evidence>
<dbReference type="EMBL" id="LKEB01000034">
    <property type="protein sequence ID" value="ROW08541.1"/>
    <property type="molecule type" value="Genomic_DNA"/>
</dbReference>
<protein>
    <recommendedName>
        <fullName evidence="4">MARVEL domain-containing protein</fullName>
    </recommendedName>
</protein>
<feature type="transmembrane region" description="Helical" evidence="1">
    <location>
        <begin position="82"/>
        <end position="105"/>
    </location>
</feature>
<keyword evidence="1" id="KW-1133">Transmembrane helix</keyword>
<dbReference type="Proteomes" id="UP000285146">
    <property type="component" value="Unassembled WGS sequence"/>
</dbReference>
<name>A0A423WYF4_9PEZI</name>
<dbReference type="InParanoid" id="A0A423WYF4"/>
<comment type="caution">
    <text evidence="2">The sequence shown here is derived from an EMBL/GenBank/DDBJ whole genome shotgun (WGS) entry which is preliminary data.</text>
</comment>
<organism evidence="2 3">
    <name type="scientific">Cytospora leucostoma</name>
    <dbReference type="NCBI Taxonomy" id="1230097"/>
    <lineage>
        <taxon>Eukaryota</taxon>
        <taxon>Fungi</taxon>
        <taxon>Dikarya</taxon>
        <taxon>Ascomycota</taxon>
        <taxon>Pezizomycotina</taxon>
        <taxon>Sordariomycetes</taxon>
        <taxon>Sordariomycetidae</taxon>
        <taxon>Diaporthales</taxon>
        <taxon>Cytosporaceae</taxon>
        <taxon>Cytospora</taxon>
    </lineage>
</organism>
<accession>A0A423WYF4</accession>
<reference evidence="2 3" key="1">
    <citation type="submission" date="2015-09" db="EMBL/GenBank/DDBJ databases">
        <title>Host preference determinants of Valsa canker pathogens revealed by comparative genomics.</title>
        <authorList>
            <person name="Yin Z."/>
            <person name="Huang L."/>
        </authorList>
    </citation>
    <scope>NUCLEOTIDE SEQUENCE [LARGE SCALE GENOMIC DNA]</scope>
    <source>
        <strain evidence="2 3">SXYLt</strain>
    </source>
</reference>
<gene>
    <name evidence="2" type="ORF">VPNG_06192</name>
</gene>
<dbReference type="OrthoDB" id="5241710at2759"/>
<feature type="transmembrane region" description="Helical" evidence="1">
    <location>
        <begin position="15"/>
        <end position="36"/>
    </location>
</feature>
<keyword evidence="3" id="KW-1185">Reference proteome</keyword>
<keyword evidence="1" id="KW-0812">Transmembrane</keyword>
<keyword evidence="1" id="KW-0472">Membrane</keyword>
<evidence type="ECO:0000256" key="1">
    <source>
        <dbReference type="SAM" id="Phobius"/>
    </source>
</evidence>
<dbReference type="AlphaFoldDB" id="A0A423WYF4"/>
<evidence type="ECO:0008006" key="4">
    <source>
        <dbReference type="Google" id="ProtNLM"/>
    </source>
</evidence>
<proteinExistence type="predicted"/>
<feature type="transmembrane region" description="Helical" evidence="1">
    <location>
        <begin position="42"/>
        <end position="61"/>
    </location>
</feature>
<feature type="transmembrane region" description="Helical" evidence="1">
    <location>
        <begin position="111"/>
        <end position="134"/>
    </location>
</feature>
<evidence type="ECO:0000313" key="2">
    <source>
        <dbReference type="EMBL" id="ROW08541.1"/>
    </source>
</evidence>
<dbReference type="STRING" id="1230097.A0A423WYF4"/>
<sequence length="178" mass="19743">MSHSNNDAGTNSTVFLRRITILTFPPAFIMLIIAGVEGNRVFPALGLIPQAASVIFGYSLLYRERVIALGSPIRAFSPSNIFCVDIALSIWYLGFLIPTWIALPWQRDEPLIVLATYASVFMMVNFGIHVYFAAAEALHIITSRQTPFKSLSAEYTPLNEAYADDYSNIEEGHAVLPQ</sequence>